<dbReference type="eggNOG" id="COG0399">
    <property type="taxonomic scope" value="Bacteria"/>
</dbReference>
<dbReference type="InterPro" id="IPR000653">
    <property type="entry name" value="DegT/StrS_aminotransferase"/>
</dbReference>
<dbReference type="InterPro" id="IPR015422">
    <property type="entry name" value="PyrdxlP-dep_Trfase_small"/>
</dbReference>
<dbReference type="GO" id="GO:0030170">
    <property type="term" value="F:pyridoxal phosphate binding"/>
    <property type="evidence" value="ECO:0007669"/>
    <property type="project" value="TreeGrafter"/>
</dbReference>
<evidence type="ECO:0000313" key="6">
    <source>
        <dbReference type="EMBL" id="ARO88972.1"/>
    </source>
</evidence>
<proteinExistence type="inferred from homology"/>
<evidence type="ECO:0000256" key="5">
    <source>
        <dbReference type="RuleBase" id="RU004508"/>
    </source>
</evidence>
<dbReference type="PANTHER" id="PTHR30244">
    <property type="entry name" value="TRANSAMINASE"/>
    <property type="match status" value="1"/>
</dbReference>
<protein>
    <submittedName>
        <fullName evidence="6">DegT/DnrJ/EryC1/StrS aminotransferase</fullName>
    </submittedName>
</protein>
<keyword evidence="6" id="KW-0032">Aminotransferase</keyword>
<comment type="similarity">
    <text evidence="2 5">Belongs to the DegT/DnrJ/EryC1 family.</text>
</comment>
<sequence length="349" mass="37203">MEVDRAIANTVSSPHYILGPAVESFEADFAAYLGVKHCVGVASGTDALALTLRGMGIGAGDEVITTALTFSGTAQAILHCGARPRFVDIDPISRCIDPAAVEAGITSRTAAIIPVHLFGHPANMLRLMDIAGHHGLAVLEDCAQAHGASIDGRMLGGFGHASAFSFYPTKNLGGIGDSGAIVTNDDLLAARLRSLRHYGMKDSQRISSTMGFNSRMDELQAAILSVLLPHLDAGNIERRALADEYRRELAGLDLLLPPDDPGAVYHQFAIAYKDRDRLAHLLQSEMGIGTSVHYHPLLNHHPAFKDAIVDQLPHSEWLSPRLLSLPIQPEVAAGNAGIIAESIDKAIKP</sequence>
<dbReference type="PANTHER" id="PTHR30244:SF36">
    <property type="entry name" value="3-OXO-GLUCOSE-6-PHOSPHATE:GLUTAMATE AMINOTRANSFERASE"/>
    <property type="match status" value="1"/>
</dbReference>
<dbReference type="AlphaFoldDB" id="A0A1W6ST45"/>
<keyword evidence="1 4" id="KW-0663">Pyridoxal phosphate</keyword>
<reference evidence="6 7" key="1">
    <citation type="journal article" date="2015" name="Int. J. Syst. Evol. Microbiol.">
        <title>Nitrosospira lacus sp. nov., a psychrotolerant, ammonia-oxidizing bacterium from sandy lake sediment.</title>
        <authorList>
            <person name="Urakawa H."/>
            <person name="Garcia J.C."/>
            <person name="Nielsen J.L."/>
            <person name="Le V.Q."/>
            <person name="Kozlowski J.A."/>
            <person name="Stein L.Y."/>
            <person name="Lim C.K."/>
            <person name="Pommerening-Roser A."/>
            <person name="Martens-Habbena W."/>
            <person name="Stahl D.A."/>
            <person name="Klotz M.G."/>
        </authorList>
    </citation>
    <scope>NUCLEOTIDE SEQUENCE [LARGE SCALE GENOMIC DNA]</scope>
    <source>
        <strain evidence="6 7">APG3</strain>
    </source>
</reference>
<dbReference type="InterPro" id="IPR015424">
    <property type="entry name" value="PyrdxlP-dep_Trfase"/>
</dbReference>
<dbReference type="CDD" id="cd00616">
    <property type="entry name" value="AHBA_syn"/>
    <property type="match status" value="1"/>
</dbReference>
<dbReference type="GO" id="GO:0008483">
    <property type="term" value="F:transaminase activity"/>
    <property type="evidence" value="ECO:0007669"/>
    <property type="project" value="UniProtKB-KW"/>
</dbReference>
<accession>A0A1W6ST45</accession>
<dbReference type="Gene3D" id="3.40.640.10">
    <property type="entry name" value="Type I PLP-dependent aspartate aminotransferase-like (Major domain)"/>
    <property type="match status" value="1"/>
</dbReference>
<dbReference type="PIRSF" id="PIRSF000390">
    <property type="entry name" value="PLP_StrS"/>
    <property type="match status" value="1"/>
</dbReference>
<dbReference type="Gene3D" id="3.90.1150.10">
    <property type="entry name" value="Aspartate Aminotransferase, domain 1"/>
    <property type="match status" value="1"/>
</dbReference>
<dbReference type="Proteomes" id="UP000012179">
    <property type="component" value="Chromosome"/>
</dbReference>
<evidence type="ECO:0000256" key="1">
    <source>
        <dbReference type="ARBA" id="ARBA00022898"/>
    </source>
</evidence>
<organism evidence="6 7">
    <name type="scientific">Nitrosospira lacus</name>
    <dbReference type="NCBI Taxonomy" id="1288494"/>
    <lineage>
        <taxon>Bacteria</taxon>
        <taxon>Pseudomonadati</taxon>
        <taxon>Pseudomonadota</taxon>
        <taxon>Betaproteobacteria</taxon>
        <taxon>Nitrosomonadales</taxon>
        <taxon>Nitrosomonadaceae</taxon>
        <taxon>Nitrosospira</taxon>
    </lineage>
</organism>
<evidence type="ECO:0000256" key="4">
    <source>
        <dbReference type="PIRSR" id="PIRSR000390-2"/>
    </source>
</evidence>
<dbReference type="GO" id="GO:0000271">
    <property type="term" value="P:polysaccharide biosynthetic process"/>
    <property type="evidence" value="ECO:0007669"/>
    <property type="project" value="TreeGrafter"/>
</dbReference>
<keyword evidence="7" id="KW-1185">Reference proteome</keyword>
<evidence type="ECO:0000256" key="2">
    <source>
        <dbReference type="ARBA" id="ARBA00037999"/>
    </source>
</evidence>
<gene>
    <name evidence="6" type="ORF">EBAPG3_001945</name>
</gene>
<evidence type="ECO:0000256" key="3">
    <source>
        <dbReference type="PIRSR" id="PIRSR000390-1"/>
    </source>
</evidence>
<dbReference type="EMBL" id="CP021106">
    <property type="protein sequence ID" value="ARO88972.1"/>
    <property type="molecule type" value="Genomic_DNA"/>
</dbReference>
<dbReference type="KEGG" id="nlc:EBAPG3_001945"/>
<feature type="modified residue" description="N6-(pyridoxal phosphate)lysine" evidence="4">
    <location>
        <position position="170"/>
    </location>
</feature>
<dbReference type="InterPro" id="IPR015421">
    <property type="entry name" value="PyrdxlP-dep_Trfase_major"/>
</dbReference>
<dbReference type="Pfam" id="PF01041">
    <property type="entry name" value="DegT_DnrJ_EryC1"/>
    <property type="match status" value="1"/>
</dbReference>
<keyword evidence="6" id="KW-0808">Transferase</keyword>
<name>A0A1W6ST45_9PROT</name>
<evidence type="ECO:0000313" key="7">
    <source>
        <dbReference type="Proteomes" id="UP000012179"/>
    </source>
</evidence>
<feature type="active site" description="Proton acceptor" evidence="3">
    <location>
        <position position="170"/>
    </location>
</feature>
<dbReference type="SUPFAM" id="SSF53383">
    <property type="entry name" value="PLP-dependent transferases"/>
    <property type="match status" value="1"/>
</dbReference>